<proteinExistence type="predicted"/>
<dbReference type="KEGG" id="goe:100908769"/>
<dbReference type="GO" id="GO:0005634">
    <property type="term" value="C:nucleus"/>
    <property type="evidence" value="ECO:0007669"/>
    <property type="project" value="InterPro"/>
</dbReference>
<evidence type="ECO:0000313" key="2">
    <source>
        <dbReference type="Proteomes" id="UP000694867"/>
    </source>
</evidence>
<dbReference type="AlphaFoldDB" id="A0AAJ7L7N4"/>
<gene>
    <name evidence="3" type="primary">LOC100908769</name>
</gene>
<dbReference type="PANTHER" id="PTHR32344:SF1">
    <property type="entry name" value="U1-TYPE DOMAIN-CONTAINING PROTEIN"/>
    <property type="match status" value="1"/>
</dbReference>
<dbReference type="Proteomes" id="UP000694867">
    <property type="component" value="Unplaced"/>
</dbReference>
<dbReference type="InterPro" id="IPR007021">
    <property type="entry name" value="DUF659"/>
</dbReference>
<reference evidence="3" key="1">
    <citation type="submission" date="2025-08" db="UniProtKB">
        <authorList>
            <consortium name="RefSeq"/>
        </authorList>
    </citation>
    <scope>IDENTIFICATION</scope>
</reference>
<dbReference type="GO" id="GO:0006357">
    <property type="term" value="P:regulation of transcription by RNA polymerase II"/>
    <property type="evidence" value="ECO:0007669"/>
    <property type="project" value="InterPro"/>
</dbReference>
<organism evidence="2 3">
    <name type="scientific">Galendromus occidentalis</name>
    <name type="common">western predatory mite</name>
    <dbReference type="NCBI Taxonomy" id="34638"/>
    <lineage>
        <taxon>Eukaryota</taxon>
        <taxon>Metazoa</taxon>
        <taxon>Ecdysozoa</taxon>
        <taxon>Arthropoda</taxon>
        <taxon>Chelicerata</taxon>
        <taxon>Arachnida</taxon>
        <taxon>Acari</taxon>
        <taxon>Parasitiformes</taxon>
        <taxon>Mesostigmata</taxon>
        <taxon>Gamasina</taxon>
        <taxon>Phytoseioidea</taxon>
        <taxon>Phytoseiidae</taxon>
        <taxon>Typhlodrominae</taxon>
        <taxon>Galendromus</taxon>
    </lineage>
</organism>
<feature type="domain" description="DUF659" evidence="1">
    <location>
        <begin position="119"/>
        <end position="250"/>
    </location>
</feature>
<name>A0AAJ7L7N4_9ACAR</name>
<evidence type="ECO:0000259" key="1">
    <source>
        <dbReference type="Pfam" id="PF04937"/>
    </source>
</evidence>
<protein>
    <submittedName>
        <fullName evidence="3">Uncharacterized protein LOC100908769</fullName>
    </submittedName>
</protein>
<dbReference type="InterPro" id="IPR033375">
    <property type="entry name" value="Cggbp1"/>
</dbReference>
<keyword evidence="2" id="KW-1185">Reference proteome</keyword>
<dbReference type="GeneID" id="100908769"/>
<dbReference type="RefSeq" id="XP_018497475.1">
    <property type="nucleotide sequence ID" value="XM_018641959.1"/>
</dbReference>
<evidence type="ECO:0000313" key="3">
    <source>
        <dbReference type="RefSeq" id="XP_018497475.1"/>
    </source>
</evidence>
<accession>A0AAJ7L7N4</accession>
<feature type="non-terminal residue" evidence="3">
    <location>
        <position position="268"/>
    </location>
</feature>
<sequence length="268" mass="30148">MPREKPSTRSRLGTYVKLFGEEILSSDGQVLFCKVCEREVSADKKFLVMQHVNGVRHKSSLNKKKEQSNSSSVPQIIPYLEASGKKSQFNLDLCDAFLSAGIPLYKLDNQKLRALFENYVHGKFIWLSVDETTDATGRFVAHVVVGTLEAQASKSFLLHAENLEATNSTTISQVFMNSLRLLWPEQVEHDKVLLFVSDGAAYMKKAGKALKVLFPRMLHLTCTAHAVHRVAEEIRLVFPDVDKLVAHGKKVFLKSASRVTKFREMVPN</sequence>
<dbReference type="PANTHER" id="PTHR32344">
    <property type="entry name" value="U1-TYPE DOMAIN-CONTAINING PROTEIN"/>
    <property type="match status" value="1"/>
</dbReference>
<dbReference type="GO" id="GO:0003690">
    <property type="term" value="F:double-stranded DNA binding"/>
    <property type="evidence" value="ECO:0007669"/>
    <property type="project" value="InterPro"/>
</dbReference>
<dbReference type="Pfam" id="PF04937">
    <property type="entry name" value="DUF659"/>
    <property type="match status" value="1"/>
</dbReference>